<dbReference type="AlphaFoldDB" id="A0A937RLE7"/>
<evidence type="ECO:0000313" key="6">
    <source>
        <dbReference type="EMBL" id="MBL7631045.1"/>
    </source>
</evidence>
<dbReference type="InterPro" id="IPR036388">
    <property type="entry name" value="WH-like_DNA-bd_sf"/>
</dbReference>
<dbReference type="InterPro" id="IPR027417">
    <property type="entry name" value="P-loop_NTPase"/>
</dbReference>
<dbReference type="SUPFAM" id="SSF52540">
    <property type="entry name" value="P-loop containing nucleoside triphosphate hydrolases"/>
    <property type="match status" value="1"/>
</dbReference>
<reference evidence="6" key="1">
    <citation type="submission" date="2020-12" db="EMBL/GenBank/DDBJ databases">
        <title>Genomic characterization of non-nitrogen-fixing Frankia strains.</title>
        <authorList>
            <person name="Carlos-Shanley C."/>
            <person name="Guerra T."/>
            <person name="Hahn D."/>
        </authorList>
    </citation>
    <scope>NUCLEOTIDE SEQUENCE</scope>
    <source>
        <strain evidence="6">CN6</strain>
    </source>
</reference>
<dbReference type="PROSITE" id="PS50043">
    <property type="entry name" value="HTH_LUXR_2"/>
    <property type="match status" value="1"/>
</dbReference>
<dbReference type="Gene3D" id="3.40.50.300">
    <property type="entry name" value="P-loop containing nucleotide triphosphate hydrolases"/>
    <property type="match status" value="1"/>
</dbReference>
<feature type="compositionally biased region" description="Basic and acidic residues" evidence="4">
    <location>
        <begin position="509"/>
        <end position="522"/>
    </location>
</feature>
<dbReference type="RefSeq" id="WP_203001513.1">
    <property type="nucleotide sequence ID" value="NZ_JADWYU010000119.1"/>
</dbReference>
<accession>A0A937RLE7</accession>
<dbReference type="PANTHER" id="PTHR44688:SF16">
    <property type="entry name" value="DNA-BINDING TRANSCRIPTIONAL ACTIVATOR DEVR_DOSR"/>
    <property type="match status" value="1"/>
</dbReference>
<name>A0A937RLE7_9ACTN</name>
<evidence type="ECO:0000313" key="7">
    <source>
        <dbReference type="Proteomes" id="UP000604475"/>
    </source>
</evidence>
<dbReference type="InterPro" id="IPR000792">
    <property type="entry name" value="Tscrpt_reg_LuxR_C"/>
</dbReference>
<comment type="caution">
    <text evidence="6">The sequence shown here is derived from an EMBL/GenBank/DDBJ whole genome shotgun (WGS) entry which is preliminary data.</text>
</comment>
<dbReference type="InterPro" id="IPR016032">
    <property type="entry name" value="Sig_transdc_resp-reg_C-effctor"/>
</dbReference>
<dbReference type="GO" id="GO:0003677">
    <property type="term" value="F:DNA binding"/>
    <property type="evidence" value="ECO:0007669"/>
    <property type="project" value="UniProtKB-KW"/>
</dbReference>
<sequence>MAARPRWPLVGRDEEMALCEAALADQHCRGVVISGPSGAGTSRLAEELRARVATDPAAVTWWVTASTAATPLEAFADLLPADVAPSTLADPAGAFATVARALAGPAAPERRRLLFVEDLQLLDAAAALLCRQLVDAGIVRLVATLRADAPIGAAATGLVGDHLLWRVELTGLRVDQVGALLREVLGGPVRHDTVRALAAASAGLPIDLRELVDDALADGLLTRDGAVWGLAEGALPRTARLTAILDTQLAAVVGDDLALLEALALCRVLSLGHAEAIAGMAALLRLEESGLIRAVPDGRRVSVRLARPQVGQLLAARIRPERRRAVLLDEVGRLERFGARRVDDQRDLALWRLRANGQAEPELLLTAAAAAHAANDQQQAVELLRAVPERWHRPASWLALRTALREVGEGAEAETALRRADEQAADERERLAVTATKGLSLYWFDGRADAALAVIDAARDGLTSQETGRALEIREATVRVLSDDLPGGLRMLARHLPDGRPADPPASGRPDERGGHRWTGDDARRPVAVADVDGWLLGANARAIGLAAAGRSVEGTSWAEHVHELHTRVGARSGAWRWPAACLPARAVALAEAGRLTEARTVGRQAFDELTASRMWSQSELAALFLGRVELLAGHPVSARRWYGEAQAIARRRGAAVPLRLALDGLAAAAALLGDVTAADDASARAARYPAVGFWPGEERLGPAWALAYRNRLGQARAALLAGARLARDAGHLASEALLLTDVARLGGAGGVAERLSALAAQCEGTLVAARARLAAGLAADDPDFLLAAARELAGTGADLLAAEAASAAAAALRRAGEPRAATAAALRAREHAAACEGARFPRLAGMEPAGALSERERQVAELAASGRSARQVAQVLTLSVRTVENHLQRAYRKLGVRSRAELTRALGEVRNSRTEDRPAGGAGLGPPAAHVTR</sequence>
<dbReference type="PANTHER" id="PTHR44688">
    <property type="entry name" value="DNA-BINDING TRANSCRIPTIONAL ACTIVATOR DEVR_DOSR"/>
    <property type="match status" value="1"/>
</dbReference>
<dbReference type="InterPro" id="IPR041664">
    <property type="entry name" value="AAA_16"/>
</dbReference>
<feature type="domain" description="HTH luxR-type" evidence="5">
    <location>
        <begin position="846"/>
        <end position="911"/>
    </location>
</feature>
<feature type="region of interest" description="Disordered" evidence="4">
    <location>
        <begin position="908"/>
        <end position="934"/>
    </location>
</feature>
<proteinExistence type="predicted"/>
<organism evidence="6 7">
    <name type="scientific">Frankia nepalensis</name>
    <dbReference type="NCBI Taxonomy" id="1836974"/>
    <lineage>
        <taxon>Bacteria</taxon>
        <taxon>Bacillati</taxon>
        <taxon>Actinomycetota</taxon>
        <taxon>Actinomycetes</taxon>
        <taxon>Frankiales</taxon>
        <taxon>Frankiaceae</taxon>
        <taxon>Frankia</taxon>
    </lineage>
</organism>
<evidence type="ECO:0000259" key="5">
    <source>
        <dbReference type="PROSITE" id="PS50043"/>
    </source>
</evidence>
<dbReference type="SMART" id="SM00421">
    <property type="entry name" value="HTH_LUXR"/>
    <property type="match status" value="1"/>
</dbReference>
<dbReference type="Proteomes" id="UP000604475">
    <property type="component" value="Unassembled WGS sequence"/>
</dbReference>
<keyword evidence="1" id="KW-0805">Transcription regulation</keyword>
<dbReference type="SUPFAM" id="SSF46894">
    <property type="entry name" value="C-terminal effector domain of the bipartite response regulators"/>
    <property type="match status" value="1"/>
</dbReference>
<feature type="region of interest" description="Disordered" evidence="4">
    <location>
        <begin position="492"/>
        <end position="522"/>
    </location>
</feature>
<gene>
    <name evidence="6" type="ORF">I7412_28580</name>
</gene>
<dbReference type="Gene3D" id="1.10.10.10">
    <property type="entry name" value="Winged helix-like DNA-binding domain superfamily/Winged helix DNA-binding domain"/>
    <property type="match status" value="1"/>
</dbReference>
<protein>
    <submittedName>
        <fullName evidence="6">AAA family ATPase</fullName>
    </submittedName>
</protein>
<keyword evidence="3" id="KW-0804">Transcription</keyword>
<dbReference type="EMBL" id="JAEACQ010000259">
    <property type="protein sequence ID" value="MBL7631045.1"/>
    <property type="molecule type" value="Genomic_DNA"/>
</dbReference>
<keyword evidence="7" id="KW-1185">Reference proteome</keyword>
<evidence type="ECO:0000256" key="1">
    <source>
        <dbReference type="ARBA" id="ARBA00023015"/>
    </source>
</evidence>
<dbReference type="PRINTS" id="PR00038">
    <property type="entry name" value="HTHLUXR"/>
</dbReference>
<dbReference type="CDD" id="cd06170">
    <property type="entry name" value="LuxR_C_like"/>
    <property type="match status" value="1"/>
</dbReference>
<dbReference type="Pfam" id="PF13191">
    <property type="entry name" value="AAA_16"/>
    <property type="match status" value="1"/>
</dbReference>
<dbReference type="PROSITE" id="PS00622">
    <property type="entry name" value="HTH_LUXR_1"/>
    <property type="match status" value="1"/>
</dbReference>
<evidence type="ECO:0000256" key="4">
    <source>
        <dbReference type="SAM" id="MobiDB-lite"/>
    </source>
</evidence>
<keyword evidence="2" id="KW-0238">DNA-binding</keyword>
<evidence type="ECO:0000256" key="3">
    <source>
        <dbReference type="ARBA" id="ARBA00023163"/>
    </source>
</evidence>
<dbReference type="Pfam" id="PF00196">
    <property type="entry name" value="GerE"/>
    <property type="match status" value="1"/>
</dbReference>
<evidence type="ECO:0000256" key="2">
    <source>
        <dbReference type="ARBA" id="ARBA00023125"/>
    </source>
</evidence>
<dbReference type="GO" id="GO:0006355">
    <property type="term" value="P:regulation of DNA-templated transcription"/>
    <property type="evidence" value="ECO:0007669"/>
    <property type="project" value="InterPro"/>
</dbReference>